<dbReference type="RefSeq" id="XP_009025694.1">
    <property type="nucleotide sequence ID" value="XM_009027446.1"/>
</dbReference>
<dbReference type="KEGG" id="hro:HELRODRAFT_163620"/>
<dbReference type="EMBL" id="AMQM01001409">
    <property type="status" value="NOT_ANNOTATED_CDS"/>
    <property type="molecule type" value="Genomic_DNA"/>
</dbReference>
<dbReference type="CTD" id="20200154"/>
<reference evidence="3" key="1">
    <citation type="submission" date="2012-12" db="EMBL/GenBank/DDBJ databases">
        <authorList>
            <person name="Hellsten U."/>
            <person name="Grimwood J."/>
            <person name="Chapman J.A."/>
            <person name="Shapiro H."/>
            <person name="Aerts A."/>
            <person name="Otillar R.P."/>
            <person name="Terry A.Y."/>
            <person name="Boore J.L."/>
            <person name="Simakov O."/>
            <person name="Marletaz F."/>
            <person name="Cho S.-J."/>
            <person name="Edsinger-Gonzales E."/>
            <person name="Havlak P."/>
            <person name="Kuo D.-H."/>
            <person name="Larsson T."/>
            <person name="Lv J."/>
            <person name="Arendt D."/>
            <person name="Savage R."/>
            <person name="Osoegawa K."/>
            <person name="de Jong P."/>
            <person name="Lindberg D.R."/>
            <person name="Seaver E.C."/>
            <person name="Weisblat D.A."/>
            <person name="Putnam N.H."/>
            <person name="Grigoriev I.V."/>
            <person name="Rokhsar D.S."/>
        </authorList>
    </citation>
    <scope>NUCLEOTIDE SEQUENCE</scope>
</reference>
<keyword evidence="3" id="KW-1185">Reference proteome</keyword>
<dbReference type="EnsemblMetazoa" id="HelroT163620">
    <property type="protein sequence ID" value="HelroP163620"/>
    <property type="gene ID" value="HelroG163620"/>
</dbReference>
<sequence length="141" mass="16128">MSLEIRSELRKLGRSSQRRKYRVLGFRIPQFLQVHLGSRTPANPAVHPFEAAGKNDPVSNIKRNFTEKVNLLCPGESSEGVIWHLNYEKITDGKLFHFNGRYVNFTVAKETMGIYTCFEVANETTPVYSEGILAIHDNDWD</sequence>
<reference evidence="2" key="3">
    <citation type="submission" date="2015-06" db="UniProtKB">
        <authorList>
            <consortium name="EnsemblMetazoa"/>
        </authorList>
    </citation>
    <scope>IDENTIFICATION</scope>
</reference>
<gene>
    <name evidence="2" type="primary">20200154</name>
    <name evidence="1" type="ORF">HELRODRAFT_163620</name>
</gene>
<organism evidence="2 3">
    <name type="scientific">Helobdella robusta</name>
    <name type="common">Californian leech</name>
    <dbReference type="NCBI Taxonomy" id="6412"/>
    <lineage>
        <taxon>Eukaryota</taxon>
        <taxon>Metazoa</taxon>
        <taxon>Spiralia</taxon>
        <taxon>Lophotrochozoa</taxon>
        <taxon>Annelida</taxon>
        <taxon>Clitellata</taxon>
        <taxon>Hirudinea</taxon>
        <taxon>Rhynchobdellida</taxon>
        <taxon>Glossiphoniidae</taxon>
        <taxon>Helobdella</taxon>
    </lineage>
</organism>
<dbReference type="HOGENOM" id="CLU_1827407_0_0_1"/>
<protein>
    <submittedName>
        <fullName evidence="1 2">Uncharacterized protein</fullName>
    </submittedName>
</protein>
<dbReference type="AlphaFoldDB" id="T1EUA4"/>
<dbReference type="InParanoid" id="T1EUA4"/>
<name>T1EUA4_HELRO</name>
<proteinExistence type="predicted"/>
<dbReference type="Proteomes" id="UP000015101">
    <property type="component" value="Unassembled WGS sequence"/>
</dbReference>
<dbReference type="GeneID" id="20200154"/>
<dbReference type="EMBL" id="KB097495">
    <property type="protein sequence ID" value="ESN96546.1"/>
    <property type="molecule type" value="Genomic_DNA"/>
</dbReference>
<evidence type="ECO:0000313" key="3">
    <source>
        <dbReference type="Proteomes" id="UP000015101"/>
    </source>
</evidence>
<reference evidence="1 3" key="2">
    <citation type="journal article" date="2013" name="Nature">
        <title>Insights into bilaterian evolution from three spiralian genomes.</title>
        <authorList>
            <person name="Simakov O."/>
            <person name="Marletaz F."/>
            <person name="Cho S.J."/>
            <person name="Edsinger-Gonzales E."/>
            <person name="Havlak P."/>
            <person name="Hellsten U."/>
            <person name="Kuo D.H."/>
            <person name="Larsson T."/>
            <person name="Lv J."/>
            <person name="Arendt D."/>
            <person name="Savage R."/>
            <person name="Osoegawa K."/>
            <person name="de Jong P."/>
            <person name="Grimwood J."/>
            <person name="Chapman J.A."/>
            <person name="Shapiro H."/>
            <person name="Aerts A."/>
            <person name="Otillar R.P."/>
            <person name="Terry A.Y."/>
            <person name="Boore J.L."/>
            <person name="Grigoriev I.V."/>
            <person name="Lindberg D.R."/>
            <person name="Seaver E.C."/>
            <person name="Weisblat D.A."/>
            <person name="Putnam N.H."/>
            <person name="Rokhsar D.S."/>
        </authorList>
    </citation>
    <scope>NUCLEOTIDE SEQUENCE</scope>
</reference>
<evidence type="ECO:0000313" key="2">
    <source>
        <dbReference type="EnsemblMetazoa" id="HelroP163620"/>
    </source>
</evidence>
<accession>T1EUA4</accession>
<evidence type="ECO:0000313" key="1">
    <source>
        <dbReference type="EMBL" id="ESN96546.1"/>
    </source>
</evidence>